<dbReference type="AlphaFoldDB" id="A0A4Y2NXB2"/>
<gene>
    <name evidence="1" type="ORF">AVEN_148421_1</name>
</gene>
<reference evidence="1 2" key="1">
    <citation type="journal article" date="2019" name="Sci. Rep.">
        <title>Orb-weaving spider Araneus ventricosus genome elucidates the spidroin gene catalogue.</title>
        <authorList>
            <person name="Kono N."/>
            <person name="Nakamura H."/>
            <person name="Ohtoshi R."/>
            <person name="Moran D.A.P."/>
            <person name="Shinohara A."/>
            <person name="Yoshida Y."/>
            <person name="Fujiwara M."/>
            <person name="Mori M."/>
            <person name="Tomita M."/>
            <person name="Arakawa K."/>
        </authorList>
    </citation>
    <scope>NUCLEOTIDE SEQUENCE [LARGE SCALE GENOMIC DNA]</scope>
</reference>
<dbReference type="EMBL" id="BGPR01010095">
    <property type="protein sequence ID" value="GBN44198.1"/>
    <property type="molecule type" value="Genomic_DNA"/>
</dbReference>
<evidence type="ECO:0000313" key="2">
    <source>
        <dbReference type="Proteomes" id="UP000499080"/>
    </source>
</evidence>
<proteinExistence type="predicted"/>
<organism evidence="1 2">
    <name type="scientific">Araneus ventricosus</name>
    <name type="common">Orbweaver spider</name>
    <name type="synonym">Epeira ventricosa</name>
    <dbReference type="NCBI Taxonomy" id="182803"/>
    <lineage>
        <taxon>Eukaryota</taxon>
        <taxon>Metazoa</taxon>
        <taxon>Ecdysozoa</taxon>
        <taxon>Arthropoda</taxon>
        <taxon>Chelicerata</taxon>
        <taxon>Arachnida</taxon>
        <taxon>Araneae</taxon>
        <taxon>Araneomorphae</taxon>
        <taxon>Entelegynae</taxon>
        <taxon>Araneoidea</taxon>
        <taxon>Araneidae</taxon>
        <taxon>Araneus</taxon>
    </lineage>
</organism>
<accession>A0A4Y2NXB2</accession>
<name>A0A4Y2NXB2_ARAVE</name>
<protein>
    <submittedName>
        <fullName evidence="1">Uncharacterized protein</fullName>
    </submittedName>
</protein>
<dbReference type="Proteomes" id="UP000499080">
    <property type="component" value="Unassembled WGS sequence"/>
</dbReference>
<keyword evidence="2" id="KW-1185">Reference proteome</keyword>
<evidence type="ECO:0000313" key="1">
    <source>
        <dbReference type="EMBL" id="GBN44198.1"/>
    </source>
</evidence>
<comment type="caution">
    <text evidence="1">The sequence shown here is derived from an EMBL/GenBank/DDBJ whole genome shotgun (WGS) entry which is preliminary data.</text>
</comment>
<sequence length="113" mass="12736">MVFCIVDNILTLELGSGVGTGKFNEEGYNIEAIEARDSTQANRLRSDLKYCFTNKRFGKTKESLRFLCPSPVLVSGVEADDCLEELGEVVILLRKMSHRSLKILPRHPSRFLC</sequence>